<name>C6LV26_GIAIB</name>
<gene>
    <name evidence="2" type="ORF">GL50581_2628</name>
</gene>
<dbReference type="AlphaFoldDB" id="C6LV26"/>
<dbReference type="EMBL" id="ACGJ01002349">
    <property type="protein sequence ID" value="EET00145.1"/>
    <property type="molecule type" value="Genomic_DNA"/>
</dbReference>
<evidence type="ECO:0000256" key="1">
    <source>
        <dbReference type="SAM" id="SignalP"/>
    </source>
</evidence>
<evidence type="ECO:0000313" key="2">
    <source>
        <dbReference type="EMBL" id="EET00145.1"/>
    </source>
</evidence>
<dbReference type="VEuPathDB" id="GiardiaDB:GL50581_2628"/>
<dbReference type="Proteomes" id="UP000002488">
    <property type="component" value="Unassembled WGS sequence"/>
</dbReference>
<comment type="caution">
    <text evidence="2">The sequence shown here is derived from an EMBL/GenBank/DDBJ whole genome shotgun (WGS) entry which is preliminary data.</text>
</comment>
<protein>
    <submittedName>
        <fullName evidence="2">Uncharacterized protein</fullName>
    </submittedName>
</protein>
<evidence type="ECO:0000313" key="3">
    <source>
        <dbReference type="Proteomes" id="UP000002488"/>
    </source>
</evidence>
<accession>C6LV26</accession>
<reference evidence="2 3" key="1">
    <citation type="journal article" date="2009" name="PLoS Pathog.">
        <title>Draft genome sequencing of giardia intestinalis assemblage B isolate GS: is human giardiasis caused by two different species?</title>
        <authorList>
            <person name="Franzen O."/>
            <person name="Jerlstrom-Hultqvist J."/>
            <person name="Castro E."/>
            <person name="Sherwood E."/>
            <person name="Ankarklev J."/>
            <person name="Reiner D.S."/>
            <person name="Palm D."/>
            <person name="Andersson J.O."/>
            <person name="Andersson B."/>
            <person name="Svard S.G."/>
        </authorList>
    </citation>
    <scope>NUCLEOTIDE SEQUENCE [LARGE SCALE GENOMIC DNA]</scope>
    <source>
        <strain evidence="3">ATCC 50581 / GS clone H7</strain>
    </source>
</reference>
<feature type="chain" id="PRO_5002966787" evidence="1">
    <location>
        <begin position="23"/>
        <end position="279"/>
    </location>
</feature>
<dbReference type="OMA" id="DDIFYSH"/>
<feature type="signal peptide" evidence="1">
    <location>
        <begin position="1"/>
        <end position="22"/>
    </location>
</feature>
<dbReference type="OrthoDB" id="10254189at2759"/>
<organism evidence="2 3">
    <name type="scientific">Giardia intestinalis (strain ATCC 50581 / GS clone H7)</name>
    <name type="common">Giardia lamblia</name>
    <dbReference type="NCBI Taxonomy" id="598745"/>
    <lineage>
        <taxon>Eukaryota</taxon>
        <taxon>Metamonada</taxon>
        <taxon>Diplomonadida</taxon>
        <taxon>Hexamitidae</taxon>
        <taxon>Giardiinae</taxon>
        <taxon>Giardia</taxon>
    </lineage>
</organism>
<keyword evidence="1" id="KW-0732">Signal</keyword>
<proteinExistence type="predicted"/>
<sequence>METPALLASLVLLLSGISNSMSGSTVHPTMHTVAPLPRDASVLNRFLYALLRTFLTTSNIATAIAHVNAILSASSFTESAPDMSLRLSDLDPSGSPHSSPRLWSLRIEDCLFENVSLRAASPDVRLEPGQSTITAEIYITGIITVALSLRIEVAGAVFDLKATITLRSFQGHAEIILGASADNVFYSHGTGIDASLYDIAETAEYYSLKDILPCMAVPACEFFIQAFEPPDIDVTLVLDPNHPVLAVAARALFIKQAAELLIRWNLRRLLRSLRIRLGN</sequence>